<comment type="caution">
    <text evidence="14">The sequence shown here is derived from an EMBL/GenBank/DDBJ whole genome shotgun (WGS) entry which is preliminary data.</text>
</comment>
<dbReference type="UniPathway" id="UPA00098">
    <property type="reaction ID" value="UER00361"/>
</dbReference>
<keyword evidence="5 8" id="KW-0641">Proline biosynthesis</keyword>
<comment type="function">
    <text evidence="8">Catalyzes the reduction of 1-pyrroline-5-carboxylate (PCA) to L-proline.</text>
</comment>
<sequence>MSDILSDKTLAIIGVGAMGSALMRGLLQSKAMTAEQIVAADVDAGRLEPAATLGVQGTTDNKAAVRRSDIVLLCVKPQVIGEVLADIAPVIVPQRHCIISIAAGIPIARIEAALPAMTPVVRVMPNTPAQVLAGASAVALGTHATETHRHIAHAIFSAVGIVVDVPEKLLDAVTALSGSGPAYVFVFAEALADAGVQAGLPRDIALRLAAQTLLGAAKMLLKTGKHPGELKDMVTSPAGTTIAALSVLERHAFRGAVIEAVAAAFQRANELAKEST</sequence>
<reference evidence="15" key="1">
    <citation type="submission" date="2017-09" db="EMBL/GenBank/DDBJ databases">
        <title>Metaegenomics of thermophilic ammonia-oxidizing enrichment culture.</title>
        <authorList>
            <person name="Kato S."/>
            <person name="Suzuki K."/>
        </authorList>
    </citation>
    <scope>NUCLEOTIDE SEQUENCE [LARGE SCALE GENOMIC DNA]</scope>
</reference>
<feature type="binding site" evidence="10">
    <location>
        <position position="61"/>
    </location>
    <ligand>
        <name>NADPH</name>
        <dbReference type="ChEBI" id="CHEBI:57783"/>
    </ligand>
</feature>
<dbReference type="PANTHER" id="PTHR11645:SF0">
    <property type="entry name" value="PYRROLINE-5-CARBOXYLATE REDUCTASE 3"/>
    <property type="match status" value="1"/>
</dbReference>
<feature type="binding site" evidence="10">
    <location>
        <begin position="13"/>
        <end position="18"/>
    </location>
    <ligand>
        <name>NADP(+)</name>
        <dbReference type="ChEBI" id="CHEBI:58349"/>
    </ligand>
</feature>
<dbReference type="GO" id="GO:0055129">
    <property type="term" value="P:L-proline biosynthetic process"/>
    <property type="evidence" value="ECO:0007669"/>
    <property type="project" value="UniProtKB-UniRule"/>
</dbReference>
<dbReference type="SUPFAM" id="SSF48179">
    <property type="entry name" value="6-phosphogluconate dehydrogenase C-terminal domain-like"/>
    <property type="match status" value="1"/>
</dbReference>
<evidence type="ECO:0000256" key="6">
    <source>
        <dbReference type="ARBA" id="ARBA00022857"/>
    </source>
</evidence>
<protein>
    <recommendedName>
        <fullName evidence="8 9">Pyrroline-5-carboxylate reductase</fullName>
        <shortName evidence="8">P5C reductase</shortName>
        <shortName evidence="8">P5CR</shortName>
        <ecNumber evidence="8 9">1.5.1.2</ecNumber>
    </recommendedName>
    <alternativeName>
        <fullName evidence="8">PCA reductase</fullName>
    </alternativeName>
</protein>
<keyword evidence="4 8" id="KW-0028">Amino-acid biosynthesis</keyword>
<evidence type="ECO:0000313" key="14">
    <source>
        <dbReference type="EMBL" id="GBD00162.1"/>
    </source>
</evidence>
<dbReference type="SUPFAM" id="SSF51735">
    <property type="entry name" value="NAD(P)-binding Rossmann-fold domains"/>
    <property type="match status" value="1"/>
</dbReference>
<evidence type="ECO:0000313" key="15">
    <source>
        <dbReference type="Proteomes" id="UP000236173"/>
    </source>
</evidence>
<evidence type="ECO:0000256" key="8">
    <source>
        <dbReference type="HAMAP-Rule" id="MF_01925"/>
    </source>
</evidence>
<evidence type="ECO:0000256" key="11">
    <source>
        <dbReference type="RuleBase" id="RU003903"/>
    </source>
</evidence>
<dbReference type="NCBIfam" id="TIGR00112">
    <property type="entry name" value="proC"/>
    <property type="match status" value="1"/>
</dbReference>
<dbReference type="EC" id="1.5.1.2" evidence="8 9"/>
<comment type="pathway">
    <text evidence="8 11">Amino-acid biosynthesis; L-proline biosynthesis; L-proline from L-glutamate 5-semialdehyde: step 1/1.</text>
</comment>
<dbReference type="InterPro" id="IPR036291">
    <property type="entry name" value="NAD(P)-bd_dom_sf"/>
</dbReference>
<evidence type="ECO:0000259" key="13">
    <source>
        <dbReference type="Pfam" id="PF14748"/>
    </source>
</evidence>
<gene>
    <name evidence="8 14" type="primary">proC</name>
    <name evidence="14" type="ORF">HRbin17_02699</name>
</gene>
<comment type="catalytic activity">
    <reaction evidence="8 11">
        <text>L-proline + NADP(+) = (S)-1-pyrroline-5-carboxylate + NADPH + 2 H(+)</text>
        <dbReference type="Rhea" id="RHEA:14109"/>
        <dbReference type="ChEBI" id="CHEBI:15378"/>
        <dbReference type="ChEBI" id="CHEBI:17388"/>
        <dbReference type="ChEBI" id="CHEBI:57783"/>
        <dbReference type="ChEBI" id="CHEBI:58349"/>
        <dbReference type="ChEBI" id="CHEBI:60039"/>
        <dbReference type="EC" id="1.5.1.2"/>
    </reaction>
</comment>
<evidence type="ECO:0000256" key="4">
    <source>
        <dbReference type="ARBA" id="ARBA00022605"/>
    </source>
</evidence>
<dbReference type="HAMAP" id="MF_01925">
    <property type="entry name" value="P5C_reductase"/>
    <property type="match status" value="1"/>
</dbReference>
<comment type="similarity">
    <text evidence="2 8 11">Belongs to the pyrroline-5-carboxylate reductase family.</text>
</comment>
<organism evidence="14 15">
    <name type="scientific">Candidatus Fervidibacter japonicus</name>
    <dbReference type="NCBI Taxonomy" id="2035412"/>
    <lineage>
        <taxon>Bacteria</taxon>
        <taxon>Candidatus Fervidibacterota</taxon>
        <taxon>Candidatus Fervidibacter</taxon>
    </lineage>
</organism>
<dbReference type="PIRSF" id="PIRSF000193">
    <property type="entry name" value="Pyrrol-5-carb_rd"/>
    <property type="match status" value="1"/>
</dbReference>
<evidence type="ECO:0000256" key="7">
    <source>
        <dbReference type="ARBA" id="ARBA00023002"/>
    </source>
</evidence>
<dbReference type="Pfam" id="PF03807">
    <property type="entry name" value="F420_oxidored"/>
    <property type="match status" value="1"/>
</dbReference>
<dbReference type="FunFam" id="1.10.3730.10:FF:000001">
    <property type="entry name" value="Pyrroline-5-carboxylate reductase"/>
    <property type="match status" value="1"/>
</dbReference>
<dbReference type="InterPro" id="IPR029036">
    <property type="entry name" value="P5CR_dimer"/>
</dbReference>
<dbReference type="AlphaFoldDB" id="A0A2H5XG66"/>
<comment type="subcellular location">
    <subcellularLocation>
        <location evidence="1 8">Cytoplasm</location>
    </subcellularLocation>
</comment>
<dbReference type="GO" id="GO:0005737">
    <property type="term" value="C:cytoplasm"/>
    <property type="evidence" value="ECO:0007669"/>
    <property type="project" value="UniProtKB-SubCell"/>
</dbReference>
<dbReference type="FunFam" id="3.40.50.720:FF:000190">
    <property type="entry name" value="Pyrroline-5-carboxylate reductase"/>
    <property type="match status" value="1"/>
</dbReference>
<dbReference type="Gene3D" id="1.10.3730.10">
    <property type="entry name" value="ProC C-terminal domain-like"/>
    <property type="match status" value="1"/>
</dbReference>
<evidence type="ECO:0000259" key="12">
    <source>
        <dbReference type="Pfam" id="PF03807"/>
    </source>
</evidence>
<evidence type="ECO:0000256" key="5">
    <source>
        <dbReference type="ARBA" id="ARBA00022650"/>
    </source>
</evidence>
<dbReference type="PROSITE" id="PS00521">
    <property type="entry name" value="P5CR"/>
    <property type="match status" value="1"/>
</dbReference>
<keyword evidence="6 8" id="KW-0521">NADP</keyword>
<evidence type="ECO:0000256" key="3">
    <source>
        <dbReference type="ARBA" id="ARBA00022490"/>
    </source>
</evidence>
<keyword evidence="7 8" id="KW-0560">Oxidoreductase</keyword>
<proteinExistence type="inferred from homology"/>
<dbReference type="Pfam" id="PF14748">
    <property type="entry name" value="P5CR_dimer"/>
    <property type="match status" value="1"/>
</dbReference>
<feature type="domain" description="Pyrroline-5-carboxylate reductase catalytic N-terminal" evidence="12">
    <location>
        <begin position="10"/>
        <end position="104"/>
    </location>
</feature>
<dbReference type="Proteomes" id="UP000236173">
    <property type="component" value="Unassembled WGS sequence"/>
</dbReference>
<dbReference type="InterPro" id="IPR000304">
    <property type="entry name" value="Pyrroline-COOH_reductase"/>
</dbReference>
<dbReference type="InterPro" id="IPR008927">
    <property type="entry name" value="6-PGluconate_DH-like_C_sf"/>
</dbReference>
<dbReference type="InterPro" id="IPR028939">
    <property type="entry name" value="P5C_Rdtase_cat_N"/>
</dbReference>
<keyword evidence="3 8" id="KW-0963">Cytoplasm</keyword>
<evidence type="ECO:0000256" key="2">
    <source>
        <dbReference type="ARBA" id="ARBA00005525"/>
    </source>
</evidence>
<name>A0A2H5XG66_9BACT</name>
<evidence type="ECO:0000256" key="9">
    <source>
        <dbReference type="NCBIfam" id="TIGR00112"/>
    </source>
</evidence>
<dbReference type="Gene3D" id="3.40.50.720">
    <property type="entry name" value="NAD(P)-binding Rossmann-like Domain"/>
    <property type="match status" value="1"/>
</dbReference>
<comment type="catalytic activity">
    <reaction evidence="8">
        <text>L-proline + NAD(+) = (S)-1-pyrroline-5-carboxylate + NADH + 2 H(+)</text>
        <dbReference type="Rhea" id="RHEA:14105"/>
        <dbReference type="ChEBI" id="CHEBI:15378"/>
        <dbReference type="ChEBI" id="CHEBI:17388"/>
        <dbReference type="ChEBI" id="CHEBI:57540"/>
        <dbReference type="ChEBI" id="CHEBI:57945"/>
        <dbReference type="ChEBI" id="CHEBI:60039"/>
        <dbReference type="EC" id="1.5.1.2"/>
    </reaction>
</comment>
<feature type="domain" description="Pyrroline-5-carboxylate reductase dimerisation" evidence="13">
    <location>
        <begin position="167"/>
        <end position="271"/>
    </location>
</feature>
<accession>A0A2H5XG66</accession>
<dbReference type="EMBL" id="BEHT01000055">
    <property type="protein sequence ID" value="GBD00162.1"/>
    <property type="molecule type" value="Genomic_DNA"/>
</dbReference>
<dbReference type="GO" id="GO:0004735">
    <property type="term" value="F:pyrroline-5-carboxylate reductase activity"/>
    <property type="evidence" value="ECO:0007669"/>
    <property type="project" value="UniProtKB-UniRule"/>
</dbReference>
<evidence type="ECO:0000256" key="10">
    <source>
        <dbReference type="PIRSR" id="PIRSR000193-1"/>
    </source>
</evidence>
<evidence type="ECO:0000256" key="1">
    <source>
        <dbReference type="ARBA" id="ARBA00004496"/>
    </source>
</evidence>
<dbReference type="InterPro" id="IPR053790">
    <property type="entry name" value="P5CR-like_CS"/>
</dbReference>
<dbReference type="PANTHER" id="PTHR11645">
    <property type="entry name" value="PYRROLINE-5-CARBOXYLATE REDUCTASE"/>
    <property type="match status" value="1"/>
</dbReference>